<protein>
    <submittedName>
        <fullName evidence="1">Uncharacterized protein</fullName>
    </submittedName>
</protein>
<dbReference type="AlphaFoldDB" id="A0A0X8X452"/>
<keyword evidence="2" id="KW-1185">Reference proteome</keyword>
<proteinExistence type="predicted"/>
<evidence type="ECO:0000313" key="2">
    <source>
        <dbReference type="Proteomes" id="UP000218263"/>
    </source>
</evidence>
<accession>A0A0X8X452</accession>
<dbReference type="Proteomes" id="UP000218263">
    <property type="component" value="Chromosome"/>
</dbReference>
<dbReference type="EMBL" id="AP017313">
    <property type="protein sequence ID" value="BAU53259.1"/>
    <property type="molecule type" value="Genomic_DNA"/>
</dbReference>
<sequence>MAFAARRGILWGVPGVFTLIHLYSPGSYCSGNRFSAGRNVMLIIFCTGLIGELAGISVPRRKQEFKYRIMMLNVEY</sequence>
<evidence type="ECO:0000313" key="1">
    <source>
        <dbReference type="EMBL" id="BAU53259.1"/>
    </source>
</evidence>
<gene>
    <name evidence="1" type="ORF">MgSA37_01426</name>
</gene>
<dbReference type="KEGG" id="mgot:MgSA37_01426"/>
<reference evidence="1 2" key="1">
    <citation type="submission" date="2015-12" db="EMBL/GenBank/DDBJ databases">
        <title>Genome sequence of Mucilaginibacter gotjawali.</title>
        <authorList>
            <person name="Lee J.S."/>
            <person name="Lee K.C."/>
            <person name="Kim K.K."/>
            <person name="Lee B.W."/>
        </authorList>
    </citation>
    <scope>NUCLEOTIDE SEQUENCE [LARGE SCALE GENOMIC DNA]</scope>
    <source>
        <strain evidence="1 2">SA3-7</strain>
    </source>
</reference>
<organism evidence="1 2">
    <name type="scientific">Mucilaginibacter gotjawali</name>
    <dbReference type="NCBI Taxonomy" id="1550579"/>
    <lineage>
        <taxon>Bacteria</taxon>
        <taxon>Pseudomonadati</taxon>
        <taxon>Bacteroidota</taxon>
        <taxon>Sphingobacteriia</taxon>
        <taxon>Sphingobacteriales</taxon>
        <taxon>Sphingobacteriaceae</taxon>
        <taxon>Mucilaginibacter</taxon>
    </lineage>
</organism>
<name>A0A0X8X452_9SPHI</name>